<dbReference type="KEGG" id="gba:J421_3556"/>
<proteinExistence type="predicted"/>
<organism evidence="2 3">
    <name type="scientific">Gemmatirosa kalamazoonensis</name>
    <dbReference type="NCBI Taxonomy" id="861299"/>
    <lineage>
        <taxon>Bacteria</taxon>
        <taxon>Pseudomonadati</taxon>
        <taxon>Gemmatimonadota</taxon>
        <taxon>Gemmatimonadia</taxon>
        <taxon>Gemmatimonadales</taxon>
        <taxon>Gemmatimonadaceae</taxon>
        <taxon>Gemmatirosa</taxon>
    </lineage>
</organism>
<reference evidence="2 3" key="1">
    <citation type="journal article" date="2014" name="Genome Announc.">
        <title>Genome Sequence and Methylome of Soil Bacterium Gemmatirosa kalamazoonensis KBS708T, a Member of the Rarely Cultivated Gemmatimonadetes Phylum.</title>
        <authorList>
            <person name="Debruyn J.M."/>
            <person name="Radosevich M."/>
            <person name="Wommack K.E."/>
            <person name="Polson S.W."/>
            <person name="Hauser L.J."/>
            <person name="Fawaz M.N."/>
            <person name="Korlach J."/>
            <person name="Tsai Y.C."/>
        </authorList>
    </citation>
    <scope>NUCLEOTIDE SEQUENCE [LARGE SCALE GENOMIC DNA]</scope>
    <source>
        <strain evidence="2 3">KBS708</strain>
    </source>
</reference>
<evidence type="ECO:0000256" key="1">
    <source>
        <dbReference type="SAM" id="SignalP"/>
    </source>
</evidence>
<dbReference type="InParanoid" id="W0RNQ7"/>
<protein>
    <recommendedName>
        <fullName evidence="4">Flagella basal body P-ring formation protein FlgA</fullName>
    </recommendedName>
</protein>
<dbReference type="EMBL" id="CP007128">
    <property type="protein sequence ID" value="AHG91093.1"/>
    <property type="molecule type" value="Genomic_DNA"/>
</dbReference>
<feature type="signal peptide" evidence="1">
    <location>
        <begin position="1"/>
        <end position="24"/>
    </location>
</feature>
<dbReference type="STRING" id="861299.J421_3556"/>
<dbReference type="HOGENOM" id="CLU_1037300_0_0_0"/>
<sequence length="268" mass="27080">MAKPSSSLALAGLSLVLLARPAAAQSAEGAPAPAPSPRAAVLSAAEARAVAWYGTPYVAEAEAPHGAGAVVDGVDLTPDGSRGVTRRFQLFDRLIVTAPAGRQGAVGDSLLLVRRGPVLGTGQVLLPTGIAVVDGIAGSLRTARLVRVYDVVAAEQAVLPLPALPPVDSTLRSSGGRETSIVWIDGGAELPSLQRTVVLAGGAGTSLREGDRLEVVGDGRRIAGGPMLPGTRAAVLRVVRVTPQGASARLESQAQPVVSIGMAARTLP</sequence>
<evidence type="ECO:0008006" key="4">
    <source>
        <dbReference type="Google" id="ProtNLM"/>
    </source>
</evidence>
<keyword evidence="1" id="KW-0732">Signal</keyword>
<feature type="chain" id="PRO_5004794655" description="Flagella basal body P-ring formation protein FlgA" evidence="1">
    <location>
        <begin position="25"/>
        <end position="268"/>
    </location>
</feature>
<keyword evidence="3" id="KW-1185">Reference proteome</keyword>
<evidence type="ECO:0000313" key="3">
    <source>
        <dbReference type="Proteomes" id="UP000019151"/>
    </source>
</evidence>
<gene>
    <name evidence="2" type="ORF">J421_3556</name>
</gene>
<name>W0RNQ7_9BACT</name>
<dbReference type="AlphaFoldDB" id="W0RNQ7"/>
<evidence type="ECO:0000313" key="2">
    <source>
        <dbReference type="EMBL" id="AHG91093.1"/>
    </source>
</evidence>
<dbReference type="RefSeq" id="WP_025412550.1">
    <property type="nucleotide sequence ID" value="NZ_CP007128.1"/>
</dbReference>
<accession>W0RNQ7</accession>
<dbReference type="Proteomes" id="UP000019151">
    <property type="component" value="Chromosome"/>
</dbReference>